<feature type="non-terminal residue" evidence="1">
    <location>
        <position position="1"/>
    </location>
</feature>
<organism evidence="1 2">
    <name type="scientific">Opisthorchis viverrini</name>
    <name type="common">Southeast Asian liver fluke</name>
    <dbReference type="NCBI Taxonomy" id="6198"/>
    <lineage>
        <taxon>Eukaryota</taxon>
        <taxon>Metazoa</taxon>
        <taxon>Spiralia</taxon>
        <taxon>Lophotrochozoa</taxon>
        <taxon>Platyhelminthes</taxon>
        <taxon>Trematoda</taxon>
        <taxon>Digenea</taxon>
        <taxon>Opisthorchiida</taxon>
        <taxon>Opisthorchiata</taxon>
        <taxon>Opisthorchiidae</taxon>
        <taxon>Opisthorchis</taxon>
    </lineage>
</organism>
<keyword evidence="2" id="KW-1185">Reference proteome</keyword>
<sequence>ISTQAIWIETDNKNATDIGWQPYIVVSPTRHGEDHAVPILEAKRLLHDGISWMENGANASLSQSLQCAYTPRHSSEQSGRKVATAMTLASTIGFIFQLLQTRAGMGITRISSWKASCTDSNR</sequence>
<proteinExistence type="predicted"/>
<dbReference type="RefSeq" id="XP_009170519.1">
    <property type="nucleotide sequence ID" value="XM_009172255.1"/>
</dbReference>
<dbReference type="EMBL" id="KL596767">
    <property type="protein sequence ID" value="KER25757.1"/>
    <property type="molecule type" value="Genomic_DNA"/>
</dbReference>
<accession>A0A074ZJ16</accession>
<evidence type="ECO:0000313" key="1">
    <source>
        <dbReference type="EMBL" id="KER25757.1"/>
    </source>
</evidence>
<dbReference type="CTD" id="20328319"/>
<dbReference type="GeneID" id="20328319"/>
<dbReference type="KEGG" id="ovi:T265_14153"/>
<dbReference type="Proteomes" id="UP000054324">
    <property type="component" value="Unassembled WGS sequence"/>
</dbReference>
<reference evidence="1 2" key="1">
    <citation type="submission" date="2013-11" db="EMBL/GenBank/DDBJ databases">
        <title>Opisthorchis viverrini - life in the bile duct.</title>
        <authorList>
            <person name="Young N.D."/>
            <person name="Nagarajan N."/>
            <person name="Lin S.J."/>
            <person name="Korhonen P.K."/>
            <person name="Jex A.R."/>
            <person name="Hall R.S."/>
            <person name="Safavi-Hemami H."/>
            <person name="Kaewkong W."/>
            <person name="Bertrand D."/>
            <person name="Gao S."/>
            <person name="Seet Q."/>
            <person name="Wongkham S."/>
            <person name="Teh B.T."/>
            <person name="Wongkham C."/>
            <person name="Intapan P.M."/>
            <person name="Maleewong W."/>
            <person name="Yang X."/>
            <person name="Hu M."/>
            <person name="Wang Z."/>
            <person name="Hofmann A."/>
            <person name="Sternberg P.W."/>
            <person name="Tan P."/>
            <person name="Wang J."/>
            <person name="Gasser R.B."/>
        </authorList>
    </citation>
    <scope>NUCLEOTIDE SEQUENCE [LARGE SCALE GENOMIC DNA]</scope>
</reference>
<protein>
    <submittedName>
        <fullName evidence="1">Uncharacterized protein</fullName>
    </submittedName>
</protein>
<name>A0A074ZJ16_OPIVI</name>
<gene>
    <name evidence="1" type="ORF">T265_14153</name>
</gene>
<evidence type="ECO:0000313" key="2">
    <source>
        <dbReference type="Proteomes" id="UP000054324"/>
    </source>
</evidence>
<dbReference type="AlphaFoldDB" id="A0A074ZJ16"/>